<sequence precursor="true">MQPFVESNSLRSLIVIKAIMVAGTAMLAGWLAWGQAAQPLSFEVSSAKPSVPGPWRESKVGPDRLDFPGVTLRYCLAFAYGVKEYQITGPSWVGEIKYDIVAKGPMGTLRDQLPGMMQTLLAQRFKMQVRNEMKSYSVYALMVGKGGPKLKELPPDPAAETAAARFGMSMTATGTGRLEVKSATMTALATTLGRMLGRPVVDLTALTGRYDMDLEYSREDSGGMRLSDVSGATLPSSSDPGVSIFGSIRQFGLKLEAQKLPLKTIVVDSAEKTPIEN</sequence>
<reference evidence="2" key="1">
    <citation type="submission" date="2006-10" db="EMBL/GenBank/DDBJ databases">
        <title>Complete sequence of Solibacter usitatus Ellin6076.</title>
        <authorList>
            <consortium name="US DOE Joint Genome Institute"/>
            <person name="Copeland A."/>
            <person name="Lucas S."/>
            <person name="Lapidus A."/>
            <person name="Barry K."/>
            <person name="Detter J.C."/>
            <person name="Glavina del Rio T."/>
            <person name="Hammon N."/>
            <person name="Israni S."/>
            <person name="Dalin E."/>
            <person name="Tice H."/>
            <person name="Pitluck S."/>
            <person name="Thompson L.S."/>
            <person name="Brettin T."/>
            <person name="Bruce D."/>
            <person name="Han C."/>
            <person name="Tapia R."/>
            <person name="Gilna P."/>
            <person name="Schmutz J."/>
            <person name="Larimer F."/>
            <person name="Land M."/>
            <person name="Hauser L."/>
            <person name="Kyrpides N."/>
            <person name="Mikhailova N."/>
            <person name="Janssen P.H."/>
            <person name="Kuske C.R."/>
            <person name="Richardson P."/>
        </authorList>
    </citation>
    <scope>NUCLEOTIDE SEQUENCE</scope>
    <source>
        <strain evidence="2">Ellin6076</strain>
    </source>
</reference>
<accession>Q025G9</accession>
<keyword evidence="1" id="KW-0812">Transmembrane</keyword>
<dbReference type="eggNOG" id="COG4219">
    <property type="taxonomic scope" value="Bacteria"/>
</dbReference>
<dbReference type="KEGG" id="sus:Acid_2361"/>
<proteinExistence type="predicted"/>
<feature type="transmembrane region" description="Helical" evidence="1">
    <location>
        <begin position="12"/>
        <end position="33"/>
    </location>
</feature>
<dbReference type="HOGENOM" id="CLU_079080_0_0_0"/>
<dbReference type="AlphaFoldDB" id="Q025G9"/>
<keyword evidence="1" id="KW-0472">Membrane</keyword>
<name>Q025G9_SOLUE</name>
<dbReference type="InterPro" id="IPR017801">
    <property type="entry name" value="DUF3738"/>
</dbReference>
<dbReference type="InParanoid" id="Q025G9"/>
<dbReference type="EMBL" id="CP000473">
    <property type="protein sequence ID" value="ABJ83350.1"/>
    <property type="molecule type" value="Genomic_DNA"/>
</dbReference>
<keyword evidence="1" id="KW-1133">Transmembrane helix</keyword>
<gene>
    <name evidence="2" type="ordered locus">Acid_2361</name>
</gene>
<evidence type="ECO:0000313" key="2">
    <source>
        <dbReference type="EMBL" id="ABJ83350.1"/>
    </source>
</evidence>
<dbReference type="NCBIfam" id="TIGR03435">
    <property type="entry name" value="Soli_TIGR03435"/>
    <property type="match status" value="1"/>
</dbReference>
<evidence type="ECO:0008006" key="3">
    <source>
        <dbReference type="Google" id="ProtNLM"/>
    </source>
</evidence>
<dbReference type="Pfam" id="PF12543">
    <property type="entry name" value="DUF3738"/>
    <property type="match status" value="1"/>
</dbReference>
<organism evidence="2">
    <name type="scientific">Solibacter usitatus (strain Ellin6076)</name>
    <dbReference type="NCBI Taxonomy" id="234267"/>
    <lineage>
        <taxon>Bacteria</taxon>
        <taxon>Pseudomonadati</taxon>
        <taxon>Acidobacteriota</taxon>
        <taxon>Terriglobia</taxon>
        <taxon>Bryobacterales</taxon>
        <taxon>Solibacteraceae</taxon>
        <taxon>Candidatus Solibacter</taxon>
    </lineage>
</organism>
<protein>
    <recommendedName>
        <fullName evidence="3">TIGR03435 family protein</fullName>
    </recommendedName>
</protein>
<evidence type="ECO:0000256" key="1">
    <source>
        <dbReference type="SAM" id="Phobius"/>
    </source>
</evidence>